<keyword evidence="5 6" id="KW-0472">Membrane</keyword>
<evidence type="ECO:0000256" key="6">
    <source>
        <dbReference type="SAM" id="Phobius"/>
    </source>
</evidence>
<dbReference type="InterPro" id="IPR050545">
    <property type="entry name" value="Mycobact_MmpL"/>
</dbReference>
<name>A0A128EVX2_9GAMM</name>
<keyword evidence="4 6" id="KW-1133">Transmembrane helix</keyword>
<dbReference type="AlphaFoldDB" id="A0A128EVX2"/>
<feature type="transmembrane region" description="Helical" evidence="6">
    <location>
        <begin position="251"/>
        <end position="270"/>
    </location>
</feature>
<evidence type="ECO:0000259" key="7">
    <source>
        <dbReference type="Pfam" id="PF03176"/>
    </source>
</evidence>
<feature type="transmembrane region" description="Helical" evidence="6">
    <location>
        <begin position="631"/>
        <end position="651"/>
    </location>
</feature>
<accession>A0A128EVX2</accession>
<dbReference type="Proteomes" id="UP000073601">
    <property type="component" value="Unassembled WGS sequence"/>
</dbReference>
<keyword evidence="3 6" id="KW-0812">Transmembrane</keyword>
<protein>
    <submittedName>
        <fullName evidence="8">MMPL family protein</fullName>
    </submittedName>
</protein>
<sequence>MRSTTKAILWLIALSLLAATAILRHPSGAAMLDTNILNLLPENQQDPLAQKAFDEVAGSMEDQLLFLVSADTQQQTLKAARAFEAELQALPLFSKINGKLSDEEQSAWVSTYAPYRYQLLTQEQREMLKHSPASQTAKVIQQVYNPFSGVTGAELSGDPFLLFRDYLQTMNKQNQRFSITEGYLTTEQGGTFYVLLRGTLSGSAYAMQTQQQLAELAQLEKATTAQFDAQIFHTGVVFYAAFGTDSAKSEISTIGVGSLLGILLLVLWVYRSLLPVSLTLLSIGTGVVTAFSVCLLVFGQIHLFSLVIGASLIGVSIDYAFHYLTDRLASGASWHSEEGLKRVFVPITFGLISTLIAYLSMLVAPFPGLQQLALFSAAGLIGAYLSVIFWYPLLAKRPARYQTLPLANSSKGYLRLWQRPLVRVAMPVAALLIALIGFFNADYDDNIRQLQSLPPALQEQESVIKSVTGLSSSQPMLLVKGSSEQQVLENAYALAPALEKLRRENALSGYQNPADLVPPASVQRENFALVQSLYQSEGENLAAQIGLATPPQLPSDIDILTPAKMLKAPSSELFSSLWLQPAEGQYAAIVMLQNATDMNAIKQAIAPFPEVSVLNKAEEVSSLFGQYRLRISMLMGIACLAILAVLCVRFGPRCAVRILTPPLLAAGVALTAGAISPVPMNLFNLLALFLVLGIGIDYTLFFAEHNDSYRALVANTLAALTTILSFGLLSLSQTEAIHSFGITVLVGIVVAWLLSPLAIQQPEKELPQ</sequence>
<feature type="transmembrane region" description="Helical" evidence="6">
    <location>
        <begin position="343"/>
        <end position="366"/>
    </location>
</feature>
<feature type="transmembrane region" description="Helical" evidence="6">
    <location>
        <begin position="682"/>
        <end position="700"/>
    </location>
</feature>
<evidence type="ECO:0000256" key="5">
    <source>
        <dbReference type="ARBA" id="ARBA00023136"/>
    </source>
</evidence>
<dbReference type="EMBL" id="FIZY01000004">
    <property type="protein sequence ID" value="CZF78738.1"/>
    <property type="molecule type" value="Genomic_DNA"/>
</dbReference>
<proteinExistence type="predicted"/>
<dbReference type="OrthoDB" id="9780358at2"/>
<comment type="subcellular location">
    <subcellularLocation>
        <location evidence="1">Cell membrane</location>
        <topology evidence="1">Multi-pass membrane protein</topology>
    </subcellularLocation>
</comment>
<keyword evidence="2" id="KW-1003">Cell membrane</keyword>
<keyword evidence="9" id="KW-1185">Reference proteome</keyword>
<dbReference type="InterPro" id="IPR004869">
    <property type="entry name" value="MMPL_dom"/>
</dbReference>
<gene>
    <name evidence="8" type="ORF">GMA8713_00694</name>
</gene>
<feature type="transmembrane region" description="Helical" evidence="6">
    <location>
        <begin position="372"/>
        <end position="394"/>
    </location>
</feature>
<feature type="transmembrane region" description="Helical" evidence="6">
    <location>
        <begin position="737"/>
        <end position="759"/>
    </location>
</feature>
<dbReference type="Gene3D" id="1.20.1640.10">
    <property type="entry name" value="Multidrug efflux transporter AcrB transmembrane domain"/>
    <property type="match status" value="2"/>
</dbReference>
<dbReference type="SUPFAM" id="SSF82866">
    <property type="entry name" value="Multidrug efflux transporter AcrB transmembrane domain"/>
    <property type="match status" value="2"/>
</dbReference>
<evidence type="ECO:0000256" key="4">
    <source>
        <dbReference type="ARBA" id="ARBA00022989"/>
    </source>
</evidence>
<dbReference type="PANTHER" id="PTHR33406">
    <property type="entry name" value="MEMBRANE PROTEIN MJ1562-RELATED"/>
    <property type="match status" value="1"/>
</dbReference>
<feature type="transmembrane region" description="Helical" evidence="6">
    <location>
        <begin position="421"/>
        <end position="441"/>
    </location>
</feature>
<evidence type="ECO:0000313" key="8">
    <source>
        <dbReference type="EMBL" id="CZF78738.1"/>
    </source>
</evidence>
<feature type="transmembrane region" description="Helical" evidence="6">
    <location>
        <begin position="304"/>
        <end position="322"/>
    </location>
</feature>
<dbReference type="PANTHER" id="PTHR33406:SF13">
    <property type="entry name" value="MEMBRANE PROTEIN YDFJ"/>
    <property type="match status" value="1"/>
</dbReference>
<feature type="domain" description="Membrane transport protein MMPL" evidence="7">
    <location>
        <begin position="174"/>
        <end position="422"/>
    </location>
</feature>
<dbReference type="RefSeq" id="WP_062705735.1">
    <property type="nucleotide sequence ID" value="NZ_CAWRCI010000004.1"/>
</dbReference>
<evidence type="ECO:0000313" key="9">
    <source>
        <dbReference type="Proteomes" id="UP000073601"/>
    </source>
</evidence>
<evidence type="ECO:0000256" key="3">
    <source>
        <dbReference type="ARBA" id="ARBA00022692"/>
    </source>
</evidence>
<feature type="transmembrane region" description="Helical" evidence="6">
    <location>
        <begin position="658"/>
        <end position="676"/>
    </location>
</feature>
<reference evidence="9" key="1">
    <citation type="submission" date="2016-02" db="EMBL/GenBank/DDBJ databases">
        <authorList>
            <person name="Rodrigo-Torres Lidia"/>
            <person name="Arahal R.David."/>
        </authorList>
    </citation>
    <scope>NUCLEOTIDE SEQUENCE [LARGE SCALE GENOMIC DNA]</scope>
    <source>
        <strain evidence="9">CECT 8713</strain>
    </source>
</reference>
<dbReference type="GO" id="GO:0005886">
    <property type="term" value="C:plasma membrane"/>
    <property type="evidence" value="ECO:0007669"/>
    <property type="project" value="UniProtKB-SubCell"/>
</dbReference>
<feature type="transmembrane region" description="Helical" evidence="6">
    <location>
        <begin position="277"/>
        <end position="298"/>
    </location>
</feature>
<evidence type="ECO:0000256" key="2">
    <source>
        <dbReference type="ARBA" id="ARBA00022475"/>
    </source>
</evidence>
<organism evidence="8 9">
    <name type="scientific">Grimontia marina</name>
    <dbReference type="NCBI Taxonomy" id="646534"/>
    <lineage>
        <taxon>Bacteria</taxon>
        <taxon>Pseudomonadati</taxon>
        <taxon>Pseudomonadota</taxon>
        <taxon>Gammaproteobacteria</taxon>
        <taxon>Vibrionales</taxon>
        <taxon>Vibrionaceae</taxon>
        <taxon>Grimontia</taxon>
    </lineage>
</organism>
<feature type="transmembrane region" description="Helical" evidence="6">
    <location>
        <begin position="712"/>
        <end position="731"/>
    </location>
</feature>
<dbReference type="Pfam" id="PF03176">
    <property type="entry name" value="MMPL"/>
    <property type="match status" value="1"/>
</dbReference>
<evidence type="ECO:0000256" key="1">
    <source>
        <dbReference type="ARBA" id="ARBA00004651"/>
    </source>
</evidence>